<feature type="non-terminal residue" evidence="6">
    <location>
        <position position="171"/>
    </location>
</feature>
<evidence type="ECO:0000256" key="2">
    <source>
        <dbReference type="ARBA" id="ARBA00022525"/>
    </source>
</evidence>
<evidence type="ECO:0000256" key="3">
    <source>
        <dbReference type="ARBA" id="ARBA00023157"/>
    </source>
</evidence>
<dbReference type="AlphaFoldDB" id="A0A8B6FB14"/>
<dbReference type="GO" id="GO:0005201">
    <property type="term" value="F:extracellular matrix structural constituent"/>
    <property type="evidence" value="ECO:0007669"/>
    <property type="project" value="TreeGrafter"/>
</dbReference>
<evidence type="ECO:0000256" key="4">
    <source>
        <dbReference type="ARBA" id="ARBA00023180"/>
    </source>
</evidence>
<evidence type="ECO:0000256" key="1">
    <source>
        <dbReference type="ARBA" id="ARBA00004613"/>
    </source>
</evidence>
<dbReference type="GO" id="GO:0005577">
    <property type="term" value="C:fibrinogen complex"/>
    <property type="evidence" value="ECO:0007669"/>
    <property type="project" value="TreeGrafter"/>
</dbReference>
<keyword evidence="3" id="KW-1015">Disulfide bond</keyword>
<feature type="domain" description="Fibrinogen C-terminal" evidence="5">
    <location>
        <begin position="12"/>
        <end position="171"/>
    </location>
</feature>
<sequence length="171" mass="19414">MIEQMNYEYTESNQETNNRDCTDIQKNSNQALESGVYKIYPNGGKSVQAYCDMSTDGGGWTVIQKRFDGSVDFNQNWLECENGFGNINGEFWFGNNYVHTLTASGKNELRIDMVDTSNNKKYAVYRIFSIGDAASKYKLTVGNYSGNAGDKLRIHAFGILYVVFCLCYHYD</sequence>
<dbReference type="GO" id="GO:0034116">
    <property type="term" value="P:positive regulation of heterotypic cell-cell adhesion"/>
    <property type="evidence" value="ECO:0007669"/>
    <property type="project" value="TreeGrafter"/>
</dbReference>
<dbReference type="SMART" id="SM00186">
    <property type="entry name" value="FBG"/>
    <property type="match status" value="1"/>
</dbReference>
<dbReference type="Proteomes" id="UP000596742">
    <property type="component" value="Unassembled WGS sequence"/>
</dbReference>
<dbReference type="Gene3D" id="3.90.215.10">
    <property type="entry name" value="Gamma Fibrinogen, chain A, domain 1"/>
    <property type="match status" value="1"/>
</dbReference>
<name>A0A8B6FB14_MYTGA</name>
<organism evidence="6 7">
    <name type="scientific">Mytilus galloprovincialis</name>
    <name type="common">Mediterranean mussel</name>
    <dbReference type="NCBI Taxonomy" id="29158"/>
    <lineage>
        <taxon>Eukaryota</taxon>
        <taxon>Metazoa</taxon>
        <taxon>Spiralia</taxon>
        <taxon>Lophotrochozoa</taxon>
        <taxon>Mollusca</taxon>
        <taxon>Bivalvia</taxon>
        <taxon>Autobranchia</taxon>
        <taxon>Pteriomorphia</taxon>
        <taxon>Mytilida</taxon>
        <taxon>Mytiloidea</taxon>
        <taxon>Mytilidae</taxon>
        <taxon>Mytilinae</taxon>
        <taxon>Mytilus</taxon>
    </lineage>
</organism>
<protein>
    <recommendedName>
        <fullName evidence="5">Fibrinogen C-terminal domain-containing protein</fullName>
    </recommendedName>
</protein>
<evidence type="ECO:0000313" key="7">
    <source>
        <dbReference type="Proteomes" id="UP000596742"/>
    </source>
</evidence>
<dbReference type="InterPro" id="IPR036056">
    <property type="entry name" value="Fibrinogen-like_C"/>
</dbReference>
<comment type="caution">
    <text evidence="6">The sequence shown here is derived from an EMBL/GenBank/DDBJ whole genome shotgun (WGS) entry which is preliminary data.</text>
</comment>
<gene>
    <name evidence="6" type="ORF">MGAL_10B072490</name>
</gene>
<reference evidence="6" key="1">
    <citation type="submission" date="2018-11" db="EMBL/GenBank/DDBJ databases">
        <authorList>
            <person name="Alioto T."/>
            <person name="Alioto T."/>
        </authorList>
    </citation>
    <scope>NUCLEOTIDE SEQUENCE</scope>
</reference>
<evidence type="ECO:0000313" key="6">
    <source>
        <dbReference type="EMBL" id="VDI46175.1"/>
    </source>
</evidence>
<dbReference type="PROSITE" id="PS51406">
    <property type="entry name" value="FIBRINOGEN_C_2"/>
    <property type="match status" value="1"/>
</dbReference>
<proteinExistence type="predicted"/>
<keyword evidence="7" id="KW-1185">Reference proteome</keyword>
<dbReference type="PANTHER" id="PTHR47221">
    <property type="entry name" value="FIBRINOGEN ALPHA CHAIN"/>
    <property type="match status" value="1"/>
</dbReference>
<keyword evidence="2" id="KW-0964">Secreted</keyword>
<dbReference type="SUPFAM" id="SSF56496">
    <property type="entry name" value="Fibrinogen C-terminal domain-like"/>
    <property type="match status" value="1"/>
</dbReference>
<dbReference type="InterPro" id="IPR002181">
    <property type="entry name" value="Fibrinogen_a/b/g_C_dom"/>
</dbReference>
<dbReference type="GO" id="GO:0030674">
    <property type="term" value="F:protein-macromolecule adaptor activity"/>
    <property type="evidence" value="ECO:0007669"/>
    <property type="project" value="TreeGrafter"/>
</dbReference>
<evidence type="ECO:0000259" key="5">
    <source>
        <dbReference type="PROSITE" id="PS51406"/>
    </source>
</evidence>
<dbReference type="Pfam" id="PF00147">
    <property type="entry name" value="Fibrinogen_C"/>
    <property type="match status" value="1"/>
</dbReference>
<dbReference type="InterPro" id="IPR014716">
    <property type="entry name" value="Fibrinogen_a/b/g_C_1"/>
</dbReference>
<comment type="subcellular location">
    <subcellularLocation>
        <location evidence="1">Secreted</location>
    </subcellularLocation>
</comment>
<dbReference type="OrthoDB" id="6275059at2759"/>
<dbReference type="EMBL" id="UYJE01006456">
    <property type="protein sequence ID" value="VDI46175.1"/>
    <property type="molecule type" value="Genomic_DNA"/>
</dbReference>
<dbReference type="InterPro" id="IPR037579">
    <property type="entry name" value="FIB_ANG-like"/>
</dbReference>
<dbReference type="NCBIfam" id="NF040941">
    <property type="entry name" value="GGGWT_bact"/>
    <property type="match status" value="1"/>
</dbReference>
<keyword evidence="4" id="KW-0325">Glycoprotein</keyword>
<accession>A0A8B6FB14</accession>
<dbReference type="PANTHER" id="PTHR47221:SF5">
    <property type="entry name" value="FIBRINOGEN C-TERMINAL DOMAIN-CONTAINING PROTEIN"/>
    <property type="match status" value="1"/>
</dbReference>